<evidence type="ECO:0000256" key="1">
    <source>
        <dbReference type="SAM" id="Coils"/>
    </source>
</evidence>
<feature type="chain" id="PRO_5047283749" description="Secreted protein" evidence="3">
    <location>
        <begin position="30"/>
        <end position="219"/>
    </location>
</feature>
<reference evidence="4 5" key="1">
    <citation type="submission" date="2024-09" db="EMBL/GenBank/DDBJ databases">
        <title>Draft genome sequence of Candidatus Magnetaquicoccaceae bacterium FCR-1.</title>
        <authorList>
            <person name="Shimoshige H."/>
            <person name="Shimamura S."/>
            <person name="Taoka A."/>
            <person name="Kobayashi H."/>
            <person name="Maekawa T."/>
        </authorList>
    </citation>
    <scope>NUCLEOTIDE SEQUENCE [LARGE SCALE GENOMIC DNA]</scope>
    <source>
        <strain evidence="4 5">FCR-1</strain>
    </source>
</reference>
<name>A0ABQ0CAJ2_9PROT</name>
<protein>
    <recommendedName>
        <fullName evidence="6">Secreted protein</fullName>
    </recommendedName>
</protein>
<feature type="signal peptide" evidence="3">
    <location>
        <begin position="1"/>
        <end position="29"/>
    </location>
</feature>
<gene>
    <name evidence="4" type="ORF">SIID45300_02243</name>
</gene>
<organism evidence="4 5">
    <name type="scientific">Candidatus Magnetaquiglobus chichijimensis</name>
    <dbReference type="NCBI Taxonomy" id="3141448"/>
    <lineage>
        <taxon>Bacteria</taxon>
        <taxon>Pseudomonadati</taxon>
        <taxon>Pseudomonadota</taxon>
        <taxon>Magnetococcia</taxon>
        <taxon>Magnetococcales</taxon>
        <taxon>Candidatus Magnetaquicoccaceae</taxon>
        <taxon>Candidatus Magnetaquiglobus</taxon>
    </lineage>
</organism>
<keyword evidence="1" id="KW-0175">Coiled coil</keyword>
<dbReference type="RefSeq" id="WP_420905595.1">
    <property type="nucleotide sequence ID" value="NZ_BAAFGK010000004.1"/>
</dbReference>
<feature type="region of interest" description="Disordered" evidence="2">
    <location>
        <begin position="103"/>
        <end position="177"/>
    </location>
</feature>
<evidence type="ECO:0000256" key="2">
    <source>
        <dbReference type="SAM" id="MobiDB-lite"/>
    </source>
</evidence>
<keyword evidence="5" id="KW-1185">Reference proteome</keyword>
<feature type="coiled-coil region" evidence="1">
    <location>
        <begin position="188"/>
        <end position="215"/>
    </location>
</feature>
<evidence type="ECO:0000313" key="5">
    <source>
        <dbReference type="Proteomes" id="UP001628193"/>
    </source>
</evidence>
<keyword evidence="3" id="KW-0732">Signal</keyword>
<evidence type="ECO:0000256" key="3">
    <source>
        <dbReference type="SAM" id="SignalP"/>
    </source>
</evidence>
<dbReference type="EMBL" id="BAAFGK010000004">
    <property type="protein sequence ID" value="GAB0057909.1"/>
    <property type="molecule type" value="Genomic_DNA"/>
</dbReference>
<sequence>MPSRHHLLSLSLSLSLSLLGLLLGGCASAPPLDPMETWRNPEFQEQWNRCVRDSGESSCTASFRKTEQSNSGTSLVTEGQFVHKNTPPEKTVGKESTLVVITEPEKPASEKVVKPQAKPPAKPERVKPPAKAETSARPAAPRKQPVPQPAVITADSTKPCPPQKRTPQPVAITGEAAPATSVTLIPCTEEEKRQSQQLQENIDALRGSLREWLNSRGDY</sequence>
<accession>A0ABQ0CAJ2</accession>
<feature type="compositionally biased region" description="Basic and acidic residues" evidence="2">
    <location>
        <begin position="103"/>
        <end position="113"/>
    </location>
</feature>
<comment type="caution">
    <text evidence="4">The sequence shown here is derived from an EMBL/GenBank/DDBJ whole genome shotgun (WGS) entry which is preliminary data.</text>
</comment>
<dbReference type="PROSITE" id="PS51257">
    <property type="entry name" value="PROKAR_LIPOPROTEIN"/>
    <property type="match status" value="1"/>
</dbReference>
<evidence type="ECO:0008006" key="6">
    <source>
        <dbReference type="Google" id="ProtNLM"/>
    </source>
</evidence>
<dbReference type="Proteomes" id="UP001628193">
    <property type="component" value="Unassembled WGS sequence"/>
</dbReference>
<proteinExistence type="predicted"/>
<evidence type="ECO:0000313" key="4">
    <source>
        <dbReference type="EMBL" id="GAB0057909.1"/>
    </source>
</evidence>